<organism evidence="3 4">
    <name type="scientific">Halarchaeum salinum</name>
    <dbReference type="NCBI Taxonomy" id="489912"/>
    <lineage>
        <taxon>Archaea</taxon>
        <taxon>Methanobacteriati</taxon>
        <taxon>Methanobacteriota</taxon>
        <taxon>Stenosarchaea group</taxon>
        <taxon>Halobacteria</taxon>
        <taxon>Halobacteriales</taxon>
        <taxon>Halobacteriaceae</taxon>
    </lineage>
</organism>
<dbReference type="AlphaFoldDB" id="A0AAV3SAB9"/>
<protein>
    <submittedName>
        <fullName evidence="3">3-oxoacyl-[acyl-carrier-protein] reductase</fullName>
    </submittedName>
</protein>
<evidence type="ECO:0000259" key="2">
    <source>
        <dbReference type="SMART" id="SM00822"/>
    </source>
</evidence>
<dbReference type="Pfam" id="PF13561">
    <property type="entry name" value="adh_short_C2"/>
    <property type="match status" value="1"/>
</dbReference>
<dbReference type="GO" id="GO:0030497">
    <property type="term" value="P:fatty acid elongation"/>
    <property type="evidence" value="ECO:0007669"/>
    <property type="project" value="TreeGrafter"/>
</dbReference>
<dbReference type="FunFam" id="3.40.50.720:FF:000084">
    <property type="entry name" value="Short-chain dehydrogenase reductase"/>
    <property type="match status" value="1"/>
</dbReference>
<dbReference type="EMBL" id="BAAABL010000092">
    <property type="protein sequence ID" value="GAA0313091.1"/>
    <property type="molecule type" value="Genomic_DNA"/>
</dbReference>
<evidence type="ECO:0000313" key="3">
    <source>
        <dbReference type="EMBL" id="GAA0313091.1"/>
    </source>
</evidence>
<dbReference type="PANTHER" id="PTHR42760">
    <property type="entry name" value="SHORT-CHAIN DEHYDROGENASES/REDUCTASES FAMILY MEMBER"/>
    <property type="match status" value="1"/>
</dbReference>
<accession>A0AAV3SAB9</accession>
<comment type="similarity">
    <text evidence="1">Belongs to the short-chain dehydrogenases/reductases (SDR) family.</text>
</comment>
<dbReference type="CDD" id="cd05233">
    <property type="entry name" value="SDR_c"/>
    <property type="match status" value="1"/>
</dbReference>
<dbReference type="SUPFAM" id="SSF51735">
    <property type="entry name" value="NAD(P)-binding Rossmann-fold domains"/>
    <property type="match status" value="1"/>
</dbReference>
<dbReference type="InterPro" id="IPR002347">
    <property type="entry name" value="SDR_fam"/>
</dbReference>
<dbReference type="InterPro" id="IPR020904">
    <property type="entry name" value="Sc_DH/Rdtase_CS"/>
</dbReference>
<comment type="caution">
    <text evidence="3">The sequence shown here is derived from an EMBL/GenBank/DDBJ whole genome shotgun (WGS) entry which is preliminary data.</text>
</comment>
<evidence type="ECO:0000313" key="4">
    <source>
        <dbReference type="Proteomes" id="UP001500837"/>
    </source>
</evidence>
<dbReference type="GO" id="GO:0016616">
    <property type="term" value="F:oxidoreductase activity, acting on the CH-OH group of donors, NAD or NADP as acceptor"/>
    <property type="evidence" value="ECO:0007669"/>
    <property type="project" value="TreeGrafter"/>
</dbReference>
<sequence length="247" mass="25527">MYDSISGKSVLVVGASRGMGRGIAETYLENGASVVVAARSMEDLEAVASEHADCHAVECDLRDQGSVKRAVAKATDELGCIDVVVNSAGVLTRGPLHEASESDLELVVDVNLLGALRLSKTALPKLVDTSGSLVHITSEAGSRGIAGLPAYCASKGGVNTLVKQLAVEYGNEGVTVNAIAPGTTKTSMNEEVRNKDPSWVEERSEDVPLGRLCSVGEVVDVALFLGSDAADYITGDVIHIDGGSSAT</sequence>
<dbReference type="RefSeq" id="WP_211312883.1">
    <property type="nucleotide sequence ID" value="NZ_BAAABL010000092.1"/>
</dbReference>
<dbReference type="InterPro" id="IPR057326">
    <property type="entry name" value="KR_dom"/>
</dbReference>
<dbReference type="PANTHER" id="PTHR42760:SF135">
    <property type="entry name" value="BLL7886 PROTEIN"/>
    <property type="match status" value="1"/>
</dbReference>
<feature type="domain" description="Ketoreductase" evidence="2">
    <location>
        <begin position="8"/>
        <end position="182"/>
    </location>
</feature>
<dbReference type="SMART" id="SM00822">
    <property type="entry name" value="PKS_KR"/>
    <property type="match status" value="1"/>
</dbReference>
<keyword evidence="4" id="KW-1185">Reference proteome</keyword>
<dbReference type="PRINTS" id="PR00080">
    <property type="entry name" value="SDRFAMILY"/>
</dbReference>
<gene>
    <name evidence="3" type="primary">fabG_2</name>
    <name evidence="3" type="ORF">GCM10009066_27760</name>
</gene>
<dbReference type="InterPro" id="IPR036291">
    <property type="entry name" value="NAD(P)-bd_dom_sf"/>
</dbReference>
<dbReference type="Gene3D" id="3.40.50.720">
    <property type="entry name" value="NAD(P)-binding Rossmann-like Domain"/>
    <property type="match status" value="1"/>
</dbReference>
<dbReference type="Proteomes" id="UP001500837">
    <property type="component" value="Unassembled WGS sequence"/>
</dbReference>
<proteinExistence type="inferred from homology"/>
<reference evidence="3 4" key="1">
    <citation type="journal article" date="2019" name="Int. J. Syst. Evol. Microbiol.">
        <title>The Global Catalogue of Microorganisms (GCM) 10K type strain sequencing project: providing services to taxonomists for standard genome sequencing and annotation.</title>
        <authorList>
            <consortium name="The Broad Institute Genomics Platform"/>
            <consortium name="The Broad Institute Genome Sequencing Center for Infectious Disease"/>
            <person name="Wu L."/>
            <person name="Ma J."/>
        </authorList>
    </citation>
    <scope>NUCLEOTIDE SEQUENCE [LARGE SCALE GENOMIC DNA]</scope>
    <source>
        <strain evidence="3 4">JCM 16330</strain>
    </source>
</reference>
<evidence type="ECO:0000256" key="1">
    <source>
        <dbReference type="ARBA" id="ARBA00006484"/>
    </source>
</evidence>
<dbReference type="PROSITE" id="PS00061">
    <property type="entry name" value="ADH_SHORT"/>
    <property type="match status" value="1"/>
</dbReference>
<name>A0AAV3SAB9_9EURY</name>
<dbReference type="PRINTS" id="PR00081">
    <property type="entry name" value="GDHRDH"/>
</dbReference>